<dbReference type="Proteomes" id="UP000501346">
    <property type="component" value="Chromosome SeVII-ScVII"/>
</dbReference>
<sequence>MASQLDELVEFLHSPQPAVRQIAIDNLVGFSAGPTSKIFKNDNFRPIKDIIKMIMDPEHGTRIIIQQGVTILVNLSEDSLVRNIILNNDKQFLKFLAWRIVDLTNPNADIMCILLSNLAKDDDILAILNIRRNSSGEEIDDGLKLTALDTSIFKSLKAMDCLMDCFVKGNDRKLTKFANFNYLAYFFADISRFRLGRMYFIEEQEYDLVVPISKLLVFTEKYDAKIRREGVASTIKNSLFDSETHERLLKDKNINLLPYILLPIASAKDSEIDEEDMFNLPDELQLLPEDKQRDPIPAIICCHLESILLLCTTNAAREYLRSKSVYPLVRELHKNVEDEDIGELCYRIVNMLMRGEPDAGVVEEMPSKNAEDVEDENDENEDEDQDEDEDEDDDEIVEVA</sequence>
<dbReference type="SUPFAM" id="SSF48371">
    <property type="entry name" value="ARM repeat"/>
    <property type="match status" value="1"/>
</dbReference>
<gene>
    <name evidence="5" type="primary">HGH1_2</name>
    <name evidence="5" type="ORF">GRS66_007809</name>
</gene>
<dbReference type="PANTHER" id="PTHR13387:SF9">
    <property type="entry name" value="PROTEIN HGH1 HOMOLOG"/>
    <property type="match status" value="1"/>
</dbReference>
<dbReference type="AlphaFoldDB" id="A0A6C1E7K3"/>
<dbReference type="InterPro" id="IPR016024">
    <property type="entry name" value="ARM-type_fold"/>
</dbReference>
<dbReference type="OrthoDB" id="338814at2759"/>
<dbReference type="Pfam" id="PF04063">
    <property type="entry name" value="DUF383"/>
    <property type="match status" value="1"/>
</dbReference>
<dbReference type="InterPro" id="IPR007206">
    <property type="entry name" value="Protein_HGH1_C"/>
</dbReference>
<evidence type="ECO:0000313" key="5">
    <source>
        <dbReference type="EMBL" id="QID85242.1"/>
    </source>
</evidence>
<feature type="compositionally biased region" description="Acidic residues" evidence="2">
    <location>
        <begin position="372"/>
        <end position="400"/>
    </location>
</feature>
<feature type="region of interest" description="Disordered" evidence="2">
    <location>
        <begin position="358"/>
        <end position="400"/>
    </location>
</feature>
<reference evidence="5 6" key="1">
    <citation type="journal article" date="2019" name="BMC Genomics">
        <title>Chromosome level assembly and comparative genome analysis confirm lager-brewing yeasts originated from a single hybridization.</title>
        <authorList>
            <person name="Salazar A.N."/>
            <person name="Gorter de Vries A.R."/>
            <person name="van den Broek M."/>
            <person name="Brouwers N."/>
            <person name="de la Torre Cortes P."/>
            <person name="Kuijpers N.G.A."/>
            <person name="Daran J.G."/>
            <person name="Abeel T."/>
        </authorList>
    </citation>
    <scope>NUCLEOTIDE SEQUENCE [LARGE SCALE GENOMIC DNA]</scope>
    <source>
        <strain evidence="5 6">CBS 1483</strain>
    </source>
</reference>
<organism evidence="5 6">
    <name type="scientific">Saccharomyces pastorianus</name>
    <name type="common">Lager yeast</name>
    <name type="synonym">Saccharomyces cerevisiae x Saccharomyces eubayanus</name>
    <dbReference type="NCBI Taxonomy" id="27292"/>
    <lineage>
        <taxon>Eukaryota</taxon>
        <taxon>Fungi</taxon>
        <taxon>Dikarya</taxon>
        <taxon>Ascomycota</taxon>
        <taxon>Saccharomycotina</taxon>
        <taxon>Saccharomycetes</taxon>
        <taxon>Saccharomycetales</taxon>
        <taxon>Saccharomycetaceae</taxon>
        <taxon>Saccharomyces</taxon>
    </lineage>
</organism>
<evidence type="ECO:0000256" key="2">
    <source>
        <dbReference type="SAM" id="MobiDB-lite"/>
    </source>
</evidence>
<dbReference type="PANTHER" id="PTHR13387">
    <property type="entry name" value="PROTEIN HGH1 HOMOLOG"/>
    <property type="match status" value="1"/>
</dbReference>
<evidence type="ECO:0000259" key="4">
    <source>
        <dbReference type="Pfam" id="PF04064"/>
    </source>
</evidence>
<proteinExistence type="inferred from homology"/>
<name>A0A6C1E7K3_SACPS</name>
<feature type="domain" description="Protein HGH1 C-terminal" evidence="4">
    <location>
        <begin position="306"/>
        <end position="359"/>
    </location>
</feature>
<feature type="domain" description="Protein HGH1 N-terminal" evidence="3">
    <location>
        <begin position="100"/>
        <end position="301"/>
    </location>
</feature>
<dbReference type="InterPro" id="IPR039717">
    <property type="entry name" value="Hgh1"/>
</dbReference>
<protein>
    <submittedName>
        <fullName evidence="5">Protein hgh1</fullName>
    </submittedName>
</protein>
<evidence type="ECO:0000259" key="3">
    <source>
        <dbReference type="Pfam" id="PF04063"/>
    </source>
</evidence>
<comment type="similarity">
    <text evidence="1">Belongs to the HGH1 family.</text>
</comment>
<dbReference type="InterPro" id="IPR007205">
    <property type="entry name" value="Protein_HGH1_N"/>
</dbReference>
<evidence type="ECO:0000256" key="1">
    <source>
        <dbReference type="ARBA" id="ARBA00006712"/>
    </source>
</evidence>
<accession>A0A6C1E7K3</accession>
<keyword evidence="6" id="KW-1185">Reference proteome</keyword>
<dbReference type="Pfam" id="PF04064">
    <property type="entry name" value="DUF384"/>
    <property type="match status" value="1"/>
</dbReference>
<dbReference type="EMBL" id="CP049004">
    <property type="protein sequence ID" value="QID85242.1"/>
    <property type="molecule type" value="Genomic_DNA"/>
</dbReference>
<evidence type="ECO:0000313" key="6">
    <source>
        <dbReference type="Proteomes" id="UP000501346"/>
    </source>
</evidence>